<evidence type="ECO:0000256" key="8">
    <source>
        <dbReference type="ARBA" id="ARBA00023209"/>
    </source>
</evidence>
<sequence>MIKFLIFAVVAYIFGSLPCGVWLGKATQNIDIREHGSKNSGATNAYRILGPKYGIMVLLLDALKGYIPLYIASLFGVNGIYIILLGLVAILGHTFSFFLGFKGGKGVATSLGVFLFLMPKVIGVLVLVFILVVGISKYISLGSVICSGLLPVLAYFMPVRDPNTRIPLVIISLIVGIFVIYKHKANIQRLMDGKENKFNLK</sequence>
<evidence type="ECO:0000256" key="10">
    <source>
        <dbReference type="HAMAP-Rule" id="MF_01043"/>
    </source>
</evidence>
<evidence type="ECO:0000256" key="7">
    <source>
        <dbReference type="ARBA" id="ARBA00023136"/>
    </source>
</evidence>
<dbReference type="HAMAP" id="MF_01043">
    <property type="entry name" value="PlsY"/>
    <property type="match status" value="1"/>
</dbReference>
<dbReference type="Pfam" id="PF02660">
    <property type="entry name" value="G3P_acyltransf"/>
    <property type="match status" value="1"/>
</dbReference>
<dbReference type="PANTHER" id="PTHR30309">
    <property type="entry name" value="INNER MEMBRANE PROTEIN YGIH"/>
    <property type="match status" value="1"/>
</dbReference>
<feature type="transmembrane region" description="Helical" evidence="10">
    <location>
        <begin position="164"/>
        <end position="181"/>
    </location>
</feature>
<name>A0ABU4W8D7_9FUSO</name>
<comment type="caution">
    <text evidence="11">The sequence shown here is derived from an EMBL/GenBank/DDBJ whole genome shotgun (WGS) entry which is preliminary data.</text>
</comment>
<feature type="transmembrane region" description="Helical" evidence="10">
    <location>
        <begin position="138"/>
        <end position="158"/>
    </location>
</feature>
<keyword evidence="9 10" id="KW-1208">Phospholipid metabolism</keyword>
<keyword evidence="12" id="KW-1185">Reference proteome</keyword>
<comment type="similarity">
    <text evidence="10">Belongs to the PlsY family.</text>
</comment>
<evidence type="ECO:0000256" key="5">
    <source>
        <dbReference type="ARBA" id="ARBA00022989"/>
    </source>
</evidence>
<evidence type="ECO:0000256" key="4">
    <source>
        <dbReference type="ARBA" id="ARBA00022692"/>
    </source>
</evidence>
<proteinExistence type="inferred from homology"/>
<feature type="transmembrane region" description="Helical" evidence="10">
    <location>
        <begin position="79"/>
        <end position="101"/>
    </location>
</feature>
<comment type="subunit">
    <text evidence="10">Probably interacts with PlsX.</text>
</comment>
<keyword evidence="4 10" id="KW-0812">Transmembrane</keyword>
<dbReference type="InterPro" id="IPR003811">
    <property type="entry name" value="G3P_acylTferase_PlsY"/>
</dbReference>
<dbReference type="EMBL" id="JAVIKH010000003">
    <property type="protein sequence ID" value="MDX8335509.1"/>
    <property type="molecule type" value="Genomic_DNA"/>
</dbReference>
<feature type="transmembrane region" description="Helical" evidence="10">
    <location>
        <begin position="107"/>
        <end position="131"/>
    </location>
</feature>
<keyword evidence="5 10" id="KW-1133">Transmembrane helix</keyword>
<protein>
    <recommendedName>
        <fullName evidence="10">Glycerol-3-phosphate acyltransferase</fullName>
    </recommendedName>
    <alternativeName>
        <fullName evidence="10">Acyl-PO4 G3P acyltransferase</fullName>
    </alternativeName>
    <alternativeName>
        <fullName evidence="10">Acyl-phosphate--glycerol-3-phosphate acyltransferase</fullName>
    </alternativeName>
    <alternativeName>
        <fullName evidence="10">G3P acyltransferase</fullName>
        <shortName evidence="10">GPAT</shortName>
        <ecNumber evidence="10">2.3.1.275</ecNumber>
    </alternativeName>
    <alternativeName>
        <fullName evidence="10">Lysophosphatidic acid synthase</fullName>
        <shortName evidence="10">LPA synthase</shortName>
    </alternativeName>
</protein>
<comment type="pathway">
    <text evidence="10">Lipid metabolism; phospholipid metabolism.</text>
</comment>
<dbReference type="NCBIfam" id="TIGR00023">
    <property type="entry name" value="glycerol-3-phosphate 1-O-acyltransferase PlsY"/>
    <property type="match status" value="1"/>
</dbReference>
<evidence type="ECO:0000313" key="12">
    <source>
        <dbReference type="Proteomes" id="UP001279681"/>
    </source>
</evidence>
<organism evidence="11 12">
    <name type="scientific">Candidatus Cetobacterium colombiensis</name>
    <dbReference type="NCBI Taxonomy" id="3073100"/>
    <lineage>
        <taxon>Bacteria</taxon>
        <taxon>Fusobacteriati</taxon>
        <taxon>Fusobacteriota</taxon>
        <taxon>Fusobacteriia</taxon>
        <taxon>Fusobacteriales</taxon>
        <taxon>Fusobacteriaceae</taxon>
        <taxon>Cetobacterium</taxon>
    </lineage>
</organism>
<comment type="catalytic activity">
    <reaction evidence="10">
        <text>an acyl phosphate + sn-glycerol 3-phosphate = a 1-acyl-sn-glycero-3-phosphate + phosphate</text>
        <dbReference type="Rhea" id="RHEA:34075"/>
        <dbReference type="ChEBI" id="CHEBI:43474"/>
        <dbReference type="ChEBI" id="CHEBI:57597"/>
        <dbReference type="ChEBI" id="CHEBI:57970"/>
        <dbReference type="ChEBI" id="CHEBI:59918"/>
        <dbReference type="EC" id="2.3.1.275"/>
    </reaction>
</comment>
<reference evidence="12" key="1">
    <citation type="submission" date="2023-07" db="EMBL/GenBank/DDBJ databases">
        <authorList>
            <person name="Colorado M.A."/>
            <person name="Villamil L.M."/>
            <person name="Melo J.F."/>
            <person name="Rodriguez J.A."/>
            <person name="Ruiz R.Y."/>
        </authorList>
    </citation>
    <scope>NUCLEOTIDE SEQUENCE [LARGE SCALE GENOMIC DNA]</scope>
    <source>
        <strain evidence="12">C33</strain>
    </source>
</reference>
<evidence type="ECO:0000256" key="2">
    <source>
        <dbReference type="ARBA" id="ARBA00022516"/>
    </source>
</evidence>
<evidence type="ECO:0000256" key="3">
    <source>
        <dbReference type="ARBA" id="ARBA00022679"/>
    </source>
</evidence>
<dbReference type="PANTHER" id="PTHR30309:SF0">
    <property type="entry name" value="GLYCEROL-3-PHOSPHATE ACYLTRANSFERASE-RELATED"/>
    <property type="match status" value="1"/>
</dbReference>
<evidence type="ECO:0000256" key="9">
    <source>
        <dbReference type="ARBA" id="ARBA00023264"/>
    </source>
</evidence>
<evidence type="ECO:0000256" key="6">
    <source>
        <dbReference type="ARBA" id="ARBA00023098"/>
    </source>
</evidence>
<keyword evidence="3 10" id="KW-0808">Transferase</keyword>
<keyword evidence="6 10" id="KW-0443">Lipid metabolism</keyword>
<keyword evidence="8 10" id="KW-0594">Phospholipid biosynthesis</keyword>
<keyword evidence="2 10" id="KW-0444">Lipid biosynthesis</keyword>
<evidence type="ECO:0000256" key="1">
    <source>
        <dbReference type="ARBA" id="ARBA00022475"/>
    </source>
</evidence>
<accession>A0ABU4W8D7</accession>
<evidence type="ECO:0000313" key="11">
    <source>
        <dbReference type="EMBL" id="MDX8335509.1"/>
    </source>
</evidence>
<comment type="subcellular location">
    <subcellularLocation>
        <location evidence="10">Cell membrane</location>
        <topology evidence="10">Multi-pass membrane protein</topology>
    </subcellularLocation>
</comment>
<dbReference type="GO" id="GO:0004366">
    <property type="term" value="F:glycerol-3-phosphate O-acyltransferase activity"/>
    <property type="evidence" value="ECO:0007669"/>
    <property type="project" value="UniProtKB-EC"/>
</dbReference>
<dbReference type="EC" id="2.3.1.275" evidence="10"/>
<gene>
    <name evidence="10 11" type="primary">plsY</name>
    <name evidence="11" type="ORF">RFV38_03180</name>
</gene>
<keyword evidence="7 10" id="KW-0472">Membrane</keyword>
<comment type="function">
    <text evidence="10">Catalyzes the transfer of an acyl group from acyl-phosphate (acyl-PO(4)) to glycerol-3-phosphate (G3P) to form lysophosphatidic acid (LPA). This enzyme utilizes acyl-phosphate as fatty acyl donor, but not acyl-CoA or acyl-ACP.</text>
</comment>
<keyword evidence="1 10" id="KW-1003">Cell membrane</keyword>
<dbReference type="Proteomes" id="UP001279681">
    <property type="component" value="Unassembled WGS sequence"/>
</dbReference>
<keyword evidence="11" id="KW-0012">Acyltransferase</keyword>
<dbReference type="SMART" id="SM01207">
    <property type="entry name" value="G3P_acyltransf"/>
    <property type="match status" value="1"/>
</dbReference>